<dbReference type="SUPFAM" id="SSF46955">
    <property type="entry name" value="Putative DNA-binding domain"/>
    <property type="match status" value="1"/>
</dbReference>
<dbReference type="InParanoid" id="A0LEW1"/>
<dbReference type="EMBL" id="CP000478">
    <property type="protein sequence ID" value="ABK15963.1"/>
    <property type="molecule type" value="Genomic_DNA"/>
</dbReference>
<dbReference type="OrthoDB" id="5526358at2"/>
<dbReference type="HOGENOM" id="CLU_2169818_0_0_7"/>
<dbReference type="FunCoup" id="A0LEW1">
    <property type="interactions" value="33"/>
</dbReference>
<dbReference type="Pfam" id="PF13591">
    <property type="entry name" value="MerR_2"/>
    <property type="match status" value="1"/>
</dbReference>
<organism evidence="1 2">
    <name type="scientific">Syntrophobacter fumaroxidans (strain DSM 10017 / MPOB)</name>
    <dbReference type="NCBI Taxonomy" id="335543"/>
    <lineage>
        <taxon>Bacteria</taxon>
        <taxon>Pseudomonadati</taxon>
        <taxon>Thermodesulfobacteriota</taxon>
        <taxon>Syntrophobacteria</taxon>
        <taxon>Syntrophobacterales</taxon>
        <taxon>Syntrophobacteraceae</taxon>
        <taxon>Syntrophobacter</taxon>
    </lineage>
</organism>
<name>A0LEW1_SYNFM</name>
<dbReference type="Proteomes" id="UP000001784">
    <property type="component" value="Chromosome"/>
</dbReference>
<evidence type="ECO:0000313" key="1">
    <source>
        <dbReference type="EMBL" id="ABK15963.1"/>
    </source>
</evidence>
<proteinExistence type="predicted"/>
<reference evidence="1 2" key="1">
    <citation type="submission" date="2006-10" db="EMBL/GenBank/DDBJ databases">
        <title>Complete sequence of Syntrophobacter fumaroxidans MPOB.</title>
        <authorList>
            <consortium name="US DOE Joint Genome Institute"/>
            <person name="Copeland A."/>
            <person name="Lucas S."/>
            <person name="Lapidus A."/>
            <person name="Barry K."/>
            <person name="Detter J.C."/>
            <person name="Glavina del Rio T."/>
            <person name="Hammon N."/>
            <person name="Israni S."/>
            <person name="Pitluck S."/>
            <person name="Goltsman E.G."/>
            <person name="Martinez M."/>
            <person name="Schmutz J."/>
            <person name="Larimer F."/>
            <person name="Land M."/>
            <person name="Hauser L."/>
            <person name="Kyrpides N."/>
            <person name="Kim E."/>
            <person name="Boone D.R."/>
            <person name="Brockman F."/>
            <person name="Culley D."/>
            <person name="Ferry J."/>
            <person name="Gunsalus R."/>
            <person name="McInerney M.J."/>
            <person name="Morrison M."/>
            <person name="Plugge C."/>
            <person name="Rohlin L."/>
            <person name="Scholten J."/>
            <person name="Sieber J."/>
            <person name="Stams A.J.M."/>
            <person name="Worm P."/>
            <person name="Henstra A.M."/>
            <person name="Richardson P."/>
        </authorList>
    </citation>
    <scope>NUCLEOTIDE SEQUENCE [LARGE SCALE GENOMIC DNA]</scope>
    <source>
        <strain evidence="2">DSM 10017 / MPOB</strain>
    </source>
</reference>
<sequence>MVEKRYFMINVKTVTSSSPFLTRNELAVHCGIHPDLIDRFIRLGLIDFMDRDSDGEAVFSAEVIPLVRRILRLRNELGVNYAGIGVVLELMARVETLENHIKELESRIFA</sequence>
<dbReference type="STRING" id="335543.Sfum_0262"/>
<gene>
    <name evidence="1" type="ordered locus">Sfum_0262</name>
</gene>
<dbReference type="InterPro" id="IPR009061">
    <property type="entry name" value="DNA-bd_dom_put_sf"/>
</dbReference>
<keyword evidence="2" id="KW-1185">Reference proteome</keyword>
<dbReference type="AlphaFoldDB" id="A0LEW1"/>
<dbReference type="eggNOG" id="COG0789">
    <property type="taxonomic scope" value="Bacteria"/>
</dbReference>
<protein>
    <submittedName>
        <fullName evidence="1">Putative transcriptional regulator, MerR family</fullName>
    </submittedName>
</protein>
<accession>A0LEW1</accession>
<dbReference type="RefSeq" id="WP_011697136.1">
    <property type="nucleotide sequence ID" value="NC_008554.1"/>
</dbReference>
<evidence type="ECO:0000313" key="2">
    <source>
        <dbReference type="Proteomes" id="UP000001784"/>
    </source>
</evidence>
<dbReference type="Gene3D" id="1.10.1660.10">
    <property type="match status" value="1"/>
</dbReference>
<dbReference type="KEGG" id="sfu:Sfum_0262"/>